<reference evidence="4 5" key="1">
    <citation type="submission" date="2018-08" db="EMBL/GenBank/DDBJ databases">
        <title>A genome reference for cultivated species of the human gut microbiota.</title>
        <authorList>
            <person name="Zou Y."/>
            <person name="Xue W."/>
            <person name="Luo G."/>
        </authorList>
    </citation>
    <scope>NUCLEOTIDE SEQUENCE [LARGE SCALE GENOMIC DNA]</scope>
    <source>
        <strain evidence="3 6">AM09-9</strain>
        <strain evidence="2 5">AM25-1LB</strain>
        <strain evidence="1 4">TF11-7</strain>
    </source>
</reference>
<evidence type="ECO:0000313" key="1">
    <source>
        <dbReference type="EMBL" id="RGK37157.1"/>
    </source>
</evidence>
<evidence type="ECO:0000313" key="4">
    <source>
        <dbReference type="Proteomes" id="UP000260793"/>
    </source>
</evidence>
<protein>
    <submittedName>
        <fullName evidence="1">Uncharacterized protein</fullName>
    </submittedName>
</protein>
<evidence type="ECO:0000313" key="5">
    <source>
        <dbReference type="Proteomes" id="UP000284902"/>
    </source>
</evidence>
<dbReference type="AlphaFoldDB" id="A0A3E4LI29"/>
<dbReference type="Proteomes" id="UP000260793">
    <property type="component" value="Unassembled WGS sequence"/>
</dbReference>
<gene>
    <name evidence="3" type="ORF">DW116_13275</name>
    <name evidence="2" type="ORF">DW672_14015</name>
    <name evidence="1" type="ORF">DXD17_13040</name>
</gene>
<evidence type="ECO:0000313" key="3">
    <source>
        <dbReference type="EMBL" id="RHJ56963.1"/>
    </source>
</evidence>
<dbReference type="GeneID" id="77333803"/>
<dbReference type="EMBL" id="QRHG01000079">
    <property type="protein sequence ID" value="RHF54599.1"/>
    <property type="molecule type" value="Genomic_DNA"/>
</dbReference>
<accession>A0A3E4LI29</accession>
<sequence>MKNTMTKNITIRDIIYSRIDFIENNNIFDKKEYMYVNKGEIEAYSEILTDIELLTIDAFVEKYLCILKKVSEKLDNEHNLGDNEQERMSGYNNAIVFVLSLINPIYEYELE</sequence>
<proteinExistence type="predicted"/>
<evidence type="ECO:0000313" key="2">
    <source>
        <dbReference type="EMBL" id="RHF54599.1"/>
    </source>
</evidence>
<name>A0A3E4LI29_9FIRM</name>
<dbReference type="EMBL" id="QSQN01000045">
    <property type="protein sequence ID" value="RGK37157.1"/>
    <property type="molecule type" value="Genomic_DNA"/>
</dbReference>
<dbReference type="Proteomes" id="UP000285832">
    <property type="component" value="Unassembled WGS sequence"/>
</dbReference>
<evidence type="ECO:0000313" key="6">
    <source>
        <dbReference type="Proteomes" id="UP000285832"/>
    </source>
</evidence>
<dbReference type="EMBL" id="QRMI01000055">
    <property type="protein sequence ID" value="RHJ56963.1"/>
    <property type="molecule type" value="Genomic_DNA"/>
</dbReference>
<organism evidence="1 4">
    <name type="scientific">[Ruminococcus] lactaris</name>
    <dbReference type="NCBI Taxonomy" id="46228"/>
    <lineage>
        <taxon>Bacteria</taxon>
        <taxon>Bacillati</taxon>
        <taxon>Bacillota</taxon>
        <taxon>Clostridia</taxon>
        <taxon>Lachnospirales</taxon>
        <taxon>Lachnospiraceae</taxon>
        <taxon>Mediterraneibacter</taxon>
    </lineage>
</organism>
<dbReference type="Proteomes" id="UP000284902">
    <property type="component" value="Unassembled WGS sequence"/>
</dbReference>
<comment type="caution">
    <text evidence="1">The sequence shown here is derived from an EMBL/GenBank/DDBJ whole genome shotgun (WGS) entry which is preliminary data.</text>
</comment>
<dbReference type="RefSeq" id="WP_005609781.1">
    <property type="nucleotide sequence ID" value="NZ_CABKOA010000033.1"/>
</dbReference>